<gene>
    <name evidence="1" type="ORF">J2I46_19855</name>
</gene>
<dbReference type="SUPFAM" id="SSF52540">
    <property type="entry name" value="P-loop containing nucleoside triphosphate hydrolases"/>
    <property type="match status" value="1"/>
</dbReference>
<dbReference type="RefSeq" id="WP_207330799.1">
    <property type="nucleotide sequence ID" value="NZ_JAFMYW010000006.1"/>
</dbReference>
<proteinExistence type="predicted"/>
<comment type="caution">
    <text evidence="1">The sequence shown here is derived from an EMBL/GenBank/DDBJ whole genome shotgun (WGS) entry which is preliminary data.</text>
</comment>
<dbReference type="Proteomes" id="UP000664628">
    <property type="component" value="Unassembled WGS sequence"/>
</dbReference>
<name>A0ABS3JLH7_9BACT</name>
<organism evidence="1 2">
    <name type="scientific">Fibrella forsythiae</name>
    <dbReference type="NCBI Taxonomy" id="2817061"/>
    <lineage>
        <taxon>Bacteria</taxon>
        <taxon>Pseudomonadati</taxon>
        <taxon>Bacteroidota</taxon>
        <taxon>Cytophagia</taxon>
        <taxon>Cytophagales</taxon>
        <taxon>Spirosomataceae</taxon>
        <taxon>Fibrella</taxon>
    </lineage>
</organism>
<dbReference type="InterPro" id="IPR027417">
    <property type="entry name" value="P-loop_NTPase"/>
</dbReference>
<keyword evidence="2" id="KW-1185">Reference proteome</keyword>
<evidence type="ECO:0000313" key="1">
    <source>
        <dbReference type="EMBL" id="MBO0950857.1"/>
    </source>
</evidence>
<evidence type="ECO:0000313" key="2">
    <source>
        <dbReference type="Proteomes" id="UP000664628"/>
    </source>
</evidence>
<evidence type="ECO:0008006" key="3">
    <source>
        <dbReference type="Google" id="ProtNLM"/>
    </source>
</evidence>
<dbReference type="Gene3D" id="3.40.50.300">
    <property type="entry name" value="P-loop containing nucleotide triphosphate hydrolases"/>
    <property type="match status" value="1"/>
</dbReference>
<reference evidence="1 2" key="1">
    <citation type="submission" date="2021-03" db="EMBL/GenBank/DDBJ databases">
        <title>Fibrella sp. HMF5405 genome sequencing and assembly.</title>
        <authorList>
            <person name="Kang H."/>
            <person name="Kim H."/>
            <person name="Bae S."/>
            <person name="Joh K."/>
        </authorList>
    </citation>
    <scope>NUCLEOTIDE SEQUENCE [LARGE SCALE GENOMIC DNA]</scope>
    <source>
        <strain evidence="1 2">HMF5405</strain>
    </source>
</reference>
<sequence length="240" mass="27009">MQAVTPISAVIAKPSFQQQTKSAVLESGNVPATFRHSGLYLNHIIEQGVRILALEENRAFLIDGYRLPIYQQLAAYFTGDYSLFGQQLNPNKGLLIFGGFGVGKSLMMRLFRENAIQSYRVISSREIASQYRESGTFAKYKAPFWNNYSHCHFGQRTIGLCIDDAGAETIASHFGNALNVIAEILQDRYDKPELRGPMTHIITNATTVELKDAYGPRVYNRLQQLFNVVTFDEEATSLRE</sequence>
<dbReference type="EMBL" id="JAFMYW010000006">
    <property type="protein sequence ID" value="MBO0950857.1"/>
    <property type="molecule type" value="Genomic_DNA"/>
</dbReference>
<protein>
    <recommendedName>
        <fullName evidence="3">ATPase</fullName>
    </recommendedName>
</protein>
<accession>A0ABS3JLH7</accession>